<name>A0AAN9F2L2_CROPI</name>
<dbReference type="Proteomes" id="UP001372338">
    <property type="component" value="Unassembled WGS sequence"/>
</dbReference>
<accession>A0AAN9F2L2</accession>
<dbReference type="EMBL" id="JAYWIO010000004">
    <property type="protein sequence ID" value="KAK7267786.1"/>
    <property type="molecule type" value="Genomic_DNA"/>
</dbReference>
<organism evidence="1 2">
    <name type="scientific">Crotalaria pallida</name>
    <name type="common">Smooth rattlebox</name>
    <name type="synonym">Crotalaria striata</name>
    <dbReference type="NCBI Taxonomy" id="3830"/>
    <lineage>
        <taxon>Eukaryota</taxon>
        <taxon>Viridiplantae</taxon>
        <taxon>Streptophyta</taxon>
        <taxon>Embryophyta</taxon>
        <taxon>Tracheophyta</taxon>
        <taxon>Spermatophyta</taxon>
        <taxon>Magnoliopsida</taxon>
        <taxon>eudicotyledons</taxon>
        <taxon>Gunneridae</taxon>
        <taxon>Pentapetalae</taxon>
        <taxon>rosids</taxon>
        <taxon>fabids</taxon>
        <taxon>Fabales</taxon>
        <taxon>Fabaceae</taxon>
        <taxon>Papilionoideae</taxon>
        <taxon>50 kb inversion clade</taxon>
        <taxon>genistoids sensu lato</taxon>
        <taxon>core genistoids</taxon>
        <taxon>Crotalarieae</taxon>
        <taxon>Crotalaria</taxon>
    </lineage>
</organism>
<evidence type="ECO:0000313" key="2">
    <source>
        <dbReference type="Proteomes" id="UP001372338"/>
    </source>
</evidence>
<reference evidence="1 2" key="1">
    <citation type="submission" date="2024-01" db="EMBL/GenBank/DDBJ databases">
        <title>The genomes of 5 underutilized Papilionoideae crops provide insights into root nodulation and disease resistanc.</title>
        <authorList>
            <person name="Yuan L."/>
        </authorList>
    </citation>
    <scope>NUCLEOTIDE SEQUENCE [LARGE SCALE GENOMIC DNA]</scope>
    <source>
        <strain evidence="1">ZHUSHIDOU_FW_LH</strain>
        <tissue evidence="1">Leaf</tissue>
    </source>
</reference>
<keyword evidence="2" id="KW-1185">Reference proteome</keyword>
<comment type="caution">
    <text evidence="1">The sequence shown here is derived from an EMBL/GenBank/DDBJ whole genome shotgun (WGS) entry which is preliminary data.</text>
</comment>
<sequence>MKPKNVIAAKPLKLSLSGLSIHDLGLKHCAFTLRGWENEKVLSHLEAVDRRYKGDGYLVRRHPERKGVSGFLSLTIETADVFIANINLLDPHVYGKIFNWINKDGFVWSRVDMVLVSKAWEQNEGVLLKVWPAFHLKEKLKLLKVDIKVSNPNVLSNIHTRIVDHIDELRVLDAKAKILVLSFEEMEHGVVVWKDSGTW</sequence>
<dbReference type="AlphaFoldDB" id="A0AAN9F2L2"/>
<gene>
    <name evidence="1" type="ORF">RIF29_20465</name>
</gene>
<protein>
    <submittedName>
        <fullName evidence="1">Uncharacterized protein</fullName>
    </submittedName>
</protein>
<evidence type="ECO:0000313" key="1">
    <source>
        <dbReference type="EMBL" id="KAK7267786.1"/>
    </source>
</evidence>
<proteinExistence type="predicted"/>